<evidence type="ECO:0000313" key="1">
    <source>
        <dbReference type="EMBL" id="MFD0902511.1"/>
    </source>
</evidence>
<gene>
    <name evidence="1" type="ORF">ACFQ11_19080</name>
</gene>
<name>A0ABW3ERW8_9ACTN</name>
<comment type="caution">
    <text evidence="1">The sequence shown here is derived from an EMBL/GenBank/DDBJ whole genome shotgun (WGS) entry which is preliminary data.</text>
</comment>
<sequence>MLLGELYVALAKLGAEVQLRDAIPGLTVRLVRDGAPAVAGYVVLKGGERFTWWRVDNAHPATDVEGAARRIMETLRSDPPRGHGPRAGA</sequence>
<dbReference type="Proteomes" id="UP001596972">
    <property type="component" value="Unassembled WGS sequence"/>
</dbReference>
<keyword evidence="2" id="KW-1185">Reference proteome</keyword>
<organism evidence="1 2">
    <name type="scientific">Actinomadura sediminis</name>
    <dbReference type="NCBI Taxonomy" id="1038904"/>
    <lineage>
        <taxon>Bacteria</taxon>
        <taxon>Bacillati</taxon>
        <taxon>Actinomycetota</taxon>
        <taxon>Actinomycetes</taxon>
        <taxon>Streptosporangiales</taxon>
        <taxon>Thermomonosporaceae</taxon>
        <taxon>Actinomadura</taxon>
    </lineage>
</organism>
<accession>A0ABW3ERW8</accession>
<proteinExistence type="predicted"/>
<reference evidence="2" key="1">
    <citation type="journal article" date="2019" name="Int. J. Syst. Evol. Microbiol.">
        <title>The Global Catalogue of Microorganisms (GCM) 10K type strain sequencing project: providing services to taxonomists for standard genome sequencing and annotation.</title>
        <authorList>
            <consortium name="The Broad Institute Genomics Platform"/>
            <consortium name="The Broad Institute Genome Sequencing Center for Infectious Disease"/>
            <person name="Wu L."/>
            <person name="Ma J."/>
        </authorList>
    </citation>
    <scope>NUCLEOTIDE SEQUENCE [LARGE SCALE GENOMIC DNA]</scope>
    <source>
        <strain evidence="2">JCM 31202</strain>
    </source>
</reference>
<dbReference type="RefSeq" id="WP_378300367.1">
    <property type="nucleotide sequence ID" value="NZ_JBHTJA010000036.1"/>
</dbReference>
<evidence type="ECO:0000313" key="2">
    <source>
        <dbReference type="Proteomes" id="UP001596972"/>
    </source>
</evidence>
<dbReference type="EMBL" id="JBHTJA010000036">
    <property type="protein sequence ID" value="MFD0902511.1"/>
    <property type="molecule type" value="Genomic_DNA"/>
</dbReference>
<protein>
    <submittedName>
        <fullName evidence="1">Uncharacterized protein</fullName>
    </submittedName>
</protein>